<proteinExistence type="predicted"/>
<dbReference type="GO" id="GO:0007156">
    <property type="term" value="P:homophilic cell adhesion via plasma membrane adhesion molecules"/>
    <property type="evidence" value="ECO:0007669"/>
    <property type="project" value="InterPro"/>
</dbReference>
<evidence type="ECO:0000313" key="10">
    <source>
        <dbReference type="WBParaSite" id="Hba_03641"/>
    </source>
</evidence>
<evidence type="ECO:0000256" key="2">
    <source>
        <dbReference type="ARBA" id="ARBA00022692"/>
    </source>
</evidence>
<dbReference type="SUPFAM" id="SSF49313">
    <property type="entry name" value="Cadherin-like"/>
    <property type="match status" value="3"/>
</dbReference>
<accession>A0A1I7WFC0</accession>
<feature type="domain" description="Cadherin" evidence="8">
    <location>
        <begin position="238"/>
        <end position="350"/>
    </location>
</feature>
<keyword evidence="4 7" id="KW-0106">Calcium</keyword>
<evidence type="ECO:0000256" key="4">
    <source>
        <dbReference type="ARBA" id="ARBA00022837"/>
    </source>
</evidence>
<keyword evidence="2" id="KW-0812">Transmembrane</keyword>
<evidence type="ECO:0000256" key="7">
    <source>
        <dbReference type="PROSITE-ProRule" id="PRU00043"/>
    </source>
</evidence>
<evidence type="ECO:0000256" key="3">
    <source>
        <dbReference type="ARBA" id="ARBA00022737"/>
    </source>
</evidence>
<name>A0A1I7WFC0_HETBA</name>
<evidence type="ECO:0000259" key="8">
    <source>
        <dbReference type="PROSITE" id="PS50268"/>
    </source>
</evidence>
<dbReference type="GO" id="GO:0005886">
    <property type="term" value="C:plasma membrane"/>
    <property type="evidence" value="ECO:0007669"/>
    <property type="project" value="UniProtKB-SubCell"/>
</dbReference>
<keyword evidence="5" id="KW-1133">Transmembrane helix</keyword>
<dbReference type="PANTHER" id="PTHR24026">
    <property type="entry name" value="FAT ATYPICAL CADHERIN-RELATED"/>
    <property type="match status" value="1"/>
</dbReference>
<dbReference type="InterPro" id="IPR015919">
    <property type="entry name" value="Cadherin-like_sf"/>
</dbReference>
<feature type="domain" description="Cadherin" evidence="8">
    <location>
        <begin position="2"/>
        <end position="16"/>
    </location>
</feature>
<keyword evidence="6" id="KW-0472">Membrane</keyword>
<dbReference type="AlphaFoldDB" id="A0A1I7WFC0"/>
<dbReference type="InterPro" id="IPR020894">
    <property type="entry name" value="Cadherin_CS"/>
</dbReference>
<dbReference type="InterPro" id="IPR002126">
    <property type="entry name" value="Cadherin-like_dom"/>
</dbReference>
<dbReference type="SMART" id="SM00112">
    <property type="entry name" value="CA"/>
    <property type="match status" value="3"/>
</dbReference>
<dbReference type="Gene3D" id="2.60.40.60">
    <property type="entry name" value="Cadherins"/>
    <property type="match status" value="3"/>
</dbReference>
<dbReference type="Pfam" id="PF00028">
    <property type="entry name" value="Cadherin"/>
    <property type="match status" value="3"/>
</dbReference>
<dbReference type="PROSITE" id="PS50268">
    <property type="entry name" value="CADHERIN_2"/>
    <property type="match status" value="4"/>
</dbReference>
<dbReference type="CDD" id="cd11304">
    <property type="entry name" value="Cadherin_repeat"/>
    <property type="match status" value="3"/>
</dbReference>
<keyword evidence="3" id="KW-0677">Repeat</keyword>
<protein>
    <submittedName>
        <fullName evidence="10">Cadherin domain-containing protein</fullName>
    </submittedName>
</protein>
<dbReference type="PANTHER" id="PTHR24026:SF126">
    <property type="entry name" value="PROTOCADHERIN FAT 4"/>
    <property type="match status" value="1"/>
</dbReference>
<reference evidence="10" key="1">
    <citation type="submission" date="2016-11" db="UniProtKB">
        <authorList>
            <consortium name="WormBaseParasite"/>
        </authorList>
    </citation>
    <scope>IDENTIFICATION</scope>
</reference>
<dbReference type="Proteomes" id="UP000095283">
    <property type="component" value="Unplaced"/>
</dbReference>
<evidence type="ECO:0000256" key="6">
    <source>
        <dbReference type="ARBA" id="ARBA00023136"/>
    </source>
</evidence>
<organism evidence="9 10">
    <name type="scientific">Heterorhabditis bacteriophora</name>
    <name type="common">Entomopathogenic nematode worm</name>
    <dbReference type="NCBI Taxonomy" id="37862"/>
    <lineage>
        <taxon>Eukaryota</taxon>
        <taxon>Metazoa</taxon>
        <taxon>Ecdysozoa</taxon>
        <taxon>Nematoda</taxon>
        <taxon>Chromadorea</taxon>
        <taxon>Rhabditida</taxon>
        <taxon>Rhabditina</taxon>
        <taxon>Rhabditomorpha</taxon>
        <taxon>Strongyloidea</taxon>
        <taxon>Heterorhabditidae</taxon>
        <taxon>Heterorhabditis</taxon>
    </lineage>
</organism>
<dbReference type="PRINTS" id="PR00205">
    <property type="entry name" value="CADHERIN"/>
</dbReference>
<feature type="domain" description="Cadherin" evidence="8">
    <location>
        <begin position="17"/>
        <end position="127"/>
    </location>
</feature>
<dbReference type="GO" id="GO:0005509">
    <property type="term" value="F:calcium ion binding"/>
    <property type="evidence" value="ECO:0007669"/>
    <property type="project" value="UniProtKB-UniRule"/>
</dbReference>
<evidence type="ECO:0000313" key="9">
    <source>
        <dbReference type="Proteomes" id="UP000095283"/>
    </source>
</evidence>
<evidence type="ECO:0000256" key="5">
    <source>
        <dbReference type="ARBA" id="ARBA00022989"/>
    </source>
</evidence>
<keyword evidence="9" id="KW-1185">Reference proteome</keyword>
<sequence>MVTVRVTDVNDNSPRFSVTDISVIIKDGMNSGDFIQRITASDEDFGENGRVSYRILSGNDFDLLSLNADSGALVFNEWNDEQLLKYESGMWTMMVEARDNGIKRRSSLLPVKVFINLVSWSGTAPFFVMPNYVIPVLESSAHGSVVFVAHATNRLGMMMKGLSYRLKNSDEVVSYDIVLVFFSINPSTGTVTLVRPLDYETRTSHKMSLSASDKNGRSAVLPLEFIILPADEYPPVFTESSYSFQIPVDAEVGSVIGTVQAVDADGGQHGVVTYRIDGEFPLIAVNRISGQVTLRHPIHRGSNFTIEQFTLIAESSLTQQSRTTVHLEVYSVRKGQTAVISDMSRMSPSYSKDKLTSLPSNVAQKTTSITSSVSTSSGLRHSVLSNRDFISTRSQPDSGIDPDTVSLNSSVTDYLVSIGVNPNPIPQRIKHGENGYMTGSQLKKKRVERMDSSFSEMIYARLEDIITPGPLNMSQNLESLEPSTNLYVPQRNLPPTFQPLTEILNEIAEMQRQEKAKREYVQVEI</sequence>
<evidence type="ECO:0000256" key="1">
    <source>
        <dbReference type="ARBA" id="ARBA00004370"/>
    </source>
</evidence>
<dbReference type="WBParaSite" id="Hba_03641">
    <property type="protein sequence ID" value="Hba_03641"/>
    <property type="gene ID" value="Hba_03641"/>
</dbReference>
<feature type="domain" description="Cadherin" evidence="8">
    <location>
        <begin position="128"/>
        <end position="237"/>
    </location>
</feature>
<comment type="subcellular location">
    <subcellularLocation>
        <location evidence="1">Membrane</location>
    </subcellularLocation>
</comment>
<dbReference type="PROSITE" id="PS00232">
    <property type="entry name" value="CADHERIN_1"/>
    <property type="match status" value="1"/>
</dbReference>